<dbReference type="InterPro" id="IPR036163">
    <property type="entry name" value="HMA_dom_sf"/>
</dbReference>
<gene>
    <name evidence="3" type="ORF">EDC26_107123</name>
</gene>
<dbReference type="InterPro" id="IPR006121">
    <property type="entry name" value="HMA_dom"/>
</dbReference>
<proteinExistence type="predicted"/>
<dbReference type="GO" id="GO:0005507">
    <property type="term" value="F:copper ion binding"/>
    <property type="evidence" value="ECO:0007669"/>
    <property type="project" value="InterPro"/>
</dbReference>
<dbReference type="GO" id="GO:0006825">
    <property type="term" value="P:copper ion transport"/>
    <property type="evidence" value="ECO:0007669"/>
    <property type="project" value="InterPro"/>
</dbReference>
<dbReference type="InterPro" id="IPR017969">
    <property type="entry name" value="Heavy-metal-associated_CS"/>
</dbReference>
<dbReference type="OrthoDB" id="9813965at2"/>
<dbReference type="AlphaFoldDB" id="A0A4R3M6C4"/>
<dbReference type="InterPro" id="IPR000428">
    <property type="entry name" value="Cu-bd"/>
</dbReference>
<organism evidence="3 4">
    <name type="scientific">Paralcaligenes ureilyticus</name>
    <dbReference type="NCBI Taxonomy" id="627131"/>
    <lineage>
        <taxon>Bacteria</taxon>
        <taxon>Pseudomonadati</taxon>
        <taxon>Pseudomonadota</taxon>
        <taxon>Betaproteobacteria</taxon>
        <taxon>Burkholderiales</taxon>
        <taxon>Alcaligenaceae</taxon>
        <taxon>Paralcaligenes</taxon>
    </lineage>
</organism>
<dbReference type="PROSITE" id="PS50846">
    <property type="entry name" value="HMA_2"/>
    <property type="match status" value="1"/>
</dbReference>
<dbReference type="PRINTS" id="PR00944">
    <property type="entry name" value="CUEXPORT"/>
</dbReference>
<evidence type="ECO:0000313" key="3">
    <source>
        <dbReference type="EMBL" id="TCT07067.1"/>
    </source>
</evidence>
<keyword evidence="4" id="KW-1185">Reference proteome</keyword>
<dbReference type="EMBL" id="SMAJ01000007">
    <property type="protein sequence ID" value="TCT07067.1"/>
    <property type="molecule type" value="Genomic_DNA"/>
</dbReference>
<dbReference type="PROSITE" id="PS01047">
    <property type="entry name" value="HMA_1"/>
    <property type="match status" value="1"/>
</dbReference>
<protein>
    <submittedName>
        <fullName evidence="3">Copper chaperone</fullName>
    </submittedName>
</protein>
<dbReference type="CDD" id="cd00371">
    <property type="entry name" value="HMA"/>
    <property type="match status" value="1"/>
</dbReference>
<sequence length="66" mass="7324">MIEFEVKDMTCGHCVDTITRVVKETAPTACVDIDLSTHWVRIDGVSSSDVIERAIREVGYTPVLKS</sequence>
<feature type="domain" description="HMA" evidence="2">
    <location>
        <begin position="1"/>
        <end position="63"/>
    </location>
</feature>
<evidence type="ECO:0000313" key="4">
    <source>
        <dbReference type="Proteomes" id="UP000295525"/>
    </source>
</evidence>
<dbReference type="Pfam" id="PF00403">
    <property type="entry name" value="HMA"/>
    <property type="match status" value="1"/>
</dbReference>
<dbReference type="SUPFAM" id="SSF55008">
    <property type="entry name" value="HMA, heavy metal-associated domain"/>
    <property type="match status" value="1"/>
</dbReference>
<evidence type="ECO:0000259" key="2">
    <source>
        <dbReference type="PROSITE" id="PS50846"/>
    </source>
</evidence>
<keyword evidence="1" id="KW-0479">Metal-binding</keyword>
<reference evidence="3 4" key="1">
    <citation type="submission" date="2019-03" db="EMBL/GenBank/DDBJ databases">
        <title>Genomic Encyclopedia of Type Strains, Phase IV (KMG-IV): sequencing the most valuable type-strain genomes for metagenomic binning, comparative biology and taxonomic classification.</title>
        <authorList>
            <person name="Goeker M."/>
        </authorList>
    </citation>
    <scope>NUCLEOTIDE SEQUENCE [LARGE SCALE GENOMIC DNA]</scope>
    <source>
        <strain evidence="3 4">DSM 24591</strain>
    </source>
</reference>
<evidence type="ECO:0000256" key="1">
    <source>
        <dbReference type="ARBA" id="ARBA00022723"/>
    </source>
</evidence>
<accession>A0A4R3M6C4</accession>
<dbReference type="Gene3D" id="3.30.70.100">
    <property type="match status" value="1"/>
</dbReference>
<name>A0A4R3M6C4_9BURK</name>
<dbReference type="RefSeq" id="WP_132582568.1">
    <property type="nucleotide sequence ID" value="NZ_SMAJ01000007.1"/>
</dbReference>
<comment type="caution">
    <text evidence="3">The sequence shown here is derived from an EMBL/GenBank/DDBJ whole genome shotgun (WGS) entry which is preliminary data.</text>
</comment>
<dbReference type="Proteomes" id="UP000295525">
    <property type="component" value="Unassembled WGS sequence"/>
</dbReference>